<dbReference type="InterPro" id="IPR021344">
    <property type="entry name" value="DUF2970"/>
</dbReference>
<dbReference type="Pfam" id="PF11174">
    <property type="entry name" value="DUF2970"/>
    <property type="match status" value="1"/>
</dbReference>
<keyword evidence="1" id="KW-1133">Transmembrane helix</keyword>
<sequence>MELLRMVGMVLASFFGVRKRANHEADLAKVNMVLLPFVAVALALMIGLLILGVVELIVNGTSSAQGF</sequence>
<evidence type="ECO:0000313" key="2">
    <source>
        <dbReference type="EMBL" id="EDT12902.1"/>
    </source>
</evidence>
<dbReference type="RefSeq" id="WP_006046831.1">
    <property type="nucleotide sequence ID" value="NZ_ABLD01000001.1"/>
</dbReference>
<keyword evidence="3" id="KW-1185">Reference proteome</keyword>
<organism evidence="2 3">
    <name type="scientific">Paraburkholderia graminis (strain ATCC 700544 / DSM 17151 / LMG 18924 / NCIMB 13744 / C4D1M)</name>
    <dbReference type="NCBI Taxonomy" id="396598"/>
    <lineage>
        <taxon>Bacteria</taxon>
        <taxon>Pseudomonadati</taxon>
        <taxon>Pseudomonadota</taxon>
        <taxon>Betaproteobacteria</taxon>
        <taxon>Burkholderiales</taxon>
        <taxon>Burkholderiaceae</taxon>
        <taxon>Paraburkholderia</taxon>
    </lineage>
</organism>
<reference evidence="2 3" key="1">
    <citation type="submission" date="2008-03" db="EMBL/GenBank/DDBJ databases">
        <title>Sequencing of the draft genome and assembly of Burkholderia graminis C4D1M.</title>
        <authorList>
            <consortium name="US DOE Joint Genome Institute (JGI-PGF)"/>
            <person name="Copeland A."/>
            <person name="Lucas S."/>
            <person name="Lapidus A."/>
            <person name="Glavina del Rio T."/>
            <person name="Dalin E."/>
            <person name="Tice H."/>
            <person name="Bruce D."/>
            <person name="Goodwin L."/>
            <person name="Pitluck S."/>
            <person name="Larimer F."/>
            <person name="Land M.L."/>
            <person name="Hauser L."/>
            <person name="Tiedje J."/>
            <person name="Richardson P."/>
        </authorList>
    </citation>
    <scope>NUCLEOTIDE SEQUENCE [LARGE SCALE GENOMIC DNA]</scope>
    <source>
        <strain evidence="3">ATCC 700544 / DSM 17151 / LMG 18924 / NCIMB 13744 / C4D1M</strain>
    </source>
</reference>
<accession>B1FTA7</accession>
<name>B1FTA7_PARG4</name>
<dbReference type="OrthoDB" id="8657357at2"/>
<evidence type="ECO:0008006" key="4">
    <source>
        <dbReference type="Google" id="ProtNLM"/>
    </source>
</evidence>
<evidence type="ECO:0000256" key="1">
    <source>
        <dbReference type="SAM" id="Phobius"/>
    </source>
</evidence>
<protein>
    <recommendedName>
        <fullName evidence="4">Glycerol kinase</fullName>
    </recommendedName>
</protein>
<evidence type="ECO:0000313" key="3">
    <source>
        <dbReference type="Proteomes" id="UP000005045"/>
    </source>
</evidence>
<feature type="transmembrane region" description="Helical" evidence="1">
    <location>
        <begin position="37"/>
        <end position="58"/>
    </location>
</feature>
<dbReference type="AlphaFoldDB" id="B1FTA7"/>
<proteinExistence type="predicted"/>
<keyword evidence="1" id="KW-0812">Transmembrane</keyword>
<gene>
    <name evidence="2" type="ORF">BgramDRAFT_0282</name>
</gene>
<comment type="caution">
    <text evidence="2">The sequence shown here is derived from an EMBL/GenBank/DDBJ whole genome shotgun (WGS) entry which is preliminary data.</text>
</comment>
<dbReference type="EMBL" id="ABLD01000001">
    <property type="protein sequence ID" value="EDT12902.1"/>
    <property type="molecule type" value="Genomic_DNA"/>
</dbReference>
<dbReference type="Proteomes" id="UP000005045">
    <property type="component" value="Unassembled WGS sequence"/>
</dbReference>
<keyword evidence="1" id="KW-0472">Membrane</keyword>